<proteinExistence type="predicted"/>
<comment type="caution">
    <text evidence="1">The sequence shown here is derived from an EMBL/GenBank/DDBJ whole genome shotgun (WGS) entry which is preliminary data.</text>
</comment>
<accession>A0A8H3S0I5</accession>
<dbReference type="EMBL" id="BLKC01000058">
    <property type="protein sequence ID" value="GFF44515.1"/>
    <property type="molecule type" value="Genomic_DNA"/>
</dbReference>
<evidence type="ECO:0000313" key="2">
    <source>
        <dbReference type="Proteomes" id="UP000465221"/>
    </source>
</evidence>
<organism evidence="1 2">
    <name type="scientific">Aspergillus udagawae</name>
    <dbReference type="NCBI Taxonomy" id="91492"/>
    <lineage>
        <taxon>Eukaryota</taxon>
        <taxon>Fungi</taxon>
        <taxon>Dikarya</taxon>
        <taxon>Ascomycota</taxon>
        <taxon>Pezizomycotina</taxon>
        <taxon>Eurotiomycetes</taxon>
        <taxon>Eurotiomycetidae</taxon>
        <taxon>Eurotiales</taxon>
        <taxon>Aspergillaceae</taxon>
        <taxon>Aspergillus</taxon>
        <taxon>Aspergillus subgen. Fumigati</taxon>
    </lineage>
</organism>
<gene>
    <name evidence="1" type="ORF">IFM46972_07570</name>
</gene>
<protein>
    <submittedName>
        <fullName evidence="1">Uncharacterized protein</fullName>
    </submittedName>
</protein>
<dbReference type="Proteomes" id="UP000465221">
    <property type="component" value="Unassembled WGS sequence"/>
</dbReference>
<dbReference type="AlphaFoldDB" id="A0A8H3S0I5"/>
<reference evidence="1 2" key="1">
    <citation type="submission" date="2020-01" db="EMBL/GenBank/DDBJ databases">
        <title>Draft genome sequence of Aspergillus udagawae IFM 46972.</title>
        <authorList>
            <person name="Takahashi H."/>
            <person name="Yaguchi T."/>
        </authorList>
    </citation>
    <scope>NUCLEOTIDE SEQUENCE [LARGE SCALE GENOMIC DNA]</scope>
    <source>
        <strain evidence="1 2">IFM 46972</strain>
    </source>
</reference>
<sequence length="108" mass="11434">MLSSAGTPSEDFVIDPLGTERGLRLCIGNIAVGLFRTIRDVRGLSRFNAHRNTLSTVATGDYTTPSSLCLCTLPRDSHAIGIRRSGSTDGSTYMASCMQPLSARLAAG</sequence>
<evidence type="ECO:0000313" key="1">
    <source>
        <dbReference type="EMBL" id="GFF44515.1"/>
    </source>
</evidence>
<name>A0A8H3S0I5_9EURO</name>